<evidence type="ECO:0000313" key="3">
    <source>
        <dbReference type="Proteomes" id="UP000653454"/>
    </source>
</evidence>
<evidence type="ECO:0000256" key="1">
    <source>
        <dbReference type="SAM" id="Phobius"/>
    </source>
</evidence>
<dbReference type="EMBL" id="CAJHNJ030000024">
    <property type="protein sequence ID" value="CAG9120855.1"/>
    <property type="molecule type" value="Genomic_DNA"/>
</dbReference>
<proteinExistence type="predicted"/>
<keyword evidence="1" id="KW-0812">Transmembrane</keyword>
<feature type="transmembrane region" description="Helical" evidence="1">
    <location>
        <begin position="12"/>
        <end position="32"/>
    </location>
</feature>
<keyword evidence="3" id="KW-1185">Reference proteome</keyword>
<accession>A0A8S4EZN5</accession>
<organism evidence="2 3">
    <name type="scientific">Plutella xylostella</name>
    <name type="common">Diamondback moth</name>
    <name type="synonym">Plutella maculipennis</name>
    <dbReference type="NCBI Taxonomy" id="51655"/>
    <lineage>
        <taxon>Eukaryota</taxon>
        <taxon>Metazoa</taxon>
        <taxon>Ecdysozoa</taxon>
        <taxon>Arthropoda</taxon>
        <taxon>Hexapoda</taxon>
        <taxon>Insecta</taxon>
        <taxon>Pterygota</taxon>
        <taxon>Neoptera</taxon>
        <taxon>Endopterygota</taxon>
        <taxon>Lepidoptera</taxon>
        <taxon>Glossata</taxon>
        <taxon>Ditrysia</taxon>
        <taxon>Yponomeutoidea</taxon>
        <taxon>Plutellidae</taxon>
        <taxon>Plutella</taxon>
    </lineage>
</organism>
<dbReference type="AlphaFoldDB" id="A0A8S4EZN5"/>
<keyword evidence="1" id="KW-1133">Transmembrane helix</keyword>
<name>A0A8S4EZN5_PLUXY</name>
<reference evidence="2" key="1">
    <citation type="submission" date="2020-11" db="EMBL/GenBank/DDBJ databases">
        <authorList>
            <person name="Whiteford S."/>
        </authorList>
    </citation>
    <scope>NUCLEOTIDE SEQUENCE</scope>
</reference>
<sequence length="40" mass="4658">MADARKKMSRHSYILNAVFLFISMIYVNLSVFNNGNIFCE</sequence>
<dbReference type="Proteomes" id="UP000653454">
    <property type="component" value="Unassembled WGS sequence"/>
</dbReference>
<evidence type="ECO:0000313" key="2">
    <source>
        <dbReference type="EMBL" id="CAG9120855.1"/>
    </source>
</evidence>
<comment type="caution">
    <text evidence="2">The sequence shown here is derived from an EMBL/GenBank/DDBJ whole genome shotgun (WGS) entry which is preliminary data.</text>
</comment>
<gene>
    <name evidence="2" type="ORF">PLXY2_LOCUS7236</name>
</gene>
<keyword evidence="1" id="KW-0472">Membrane</keyword>
<protein>
    <submittedName>
        <fullName evidence="2">(diamondback moth) hypothetical protein</fullName>
    </submittedName>
</protein>